<reference evidence="1 2" key="1">
    <citation type="submission" date="2017-09" db="EMBL/GenBank/DDBJ databases">
        <title>Large-scale bioinformatics analysis of Bacillus genomes uncovers conserved roles of natural products in bacterial physiology.</title>
        <authorList>
            <consortium name="Agbiome Team Llc"/>
            <person name="Bleich R.M."/>
            <person name="Grubbs K.J."/>
            <person name="Santa Maria K.C."/>
            <person name="Allen S.E."/>
            <person name="Farag S."/>
            <person name="Shank E.A."/>
            <person name="Bowers A."/>
        </authorList>
    </citation>
    <scope>NUCLEOTIDE SEQUENCE [LARGE SCALE GENOMIC DNA]</scope>
    <source>
        <strain evidence="1 2">AFS092012</strain>
    </source>
</reference>
<sequence length="392" mass="46458">MGFIQSFAIPYTFFTAKEIIDNTDAPRILNLDEIASDPNQAKLSSKLHLFIMEHYHNFFTFMFYHQPYILKSQFLELFGYEKGNKNKSKSTGYMKLKELEEMKLIGVQSFYGAEYIYLSYRAYYYFGEQKKVLPIAPGENVLFRHFTRMEDYLEQSKKQTSKASLVLTMCSNEHYPMILSDNLYLYHFTENELTINPIQEKDTQFFGEYFPKSKPPKNFDIDFVTQFLSKTRDNKKDLWFINEEIPEIQQITVFAFLDELFRILNTRCSIKLACNIEDKAMGIMVNVIPIPGTSYITIDNLISDIYHIEFLLKICYSKVKTIFNFIAMSTDHEEELHKIIKRITTLRNNKQQAKAWQKEFHLKSIHVRNTNVFKRFNFNDSYEAQRDKPLPN</sequence>
<proteinExistence type="predicted"/>
<comment type="caution">
    <text evidence="1">The sequence shown here is derived from an EMBL/GenBank/DDBJ whole genome shotgun (WGS) entry which is preliminary data.</text>
</comment>
<accession>A0AA91V9R8</accession>
<organism evidence="1 2">
    <name type="scientific">Bacillus pseudomycoides</name>
    <dbReference type="NCBI Taxonomy" id="64104"/>
    <lineage>
        <taxon>Bacteria</taxon>
        <taxon>Bacillati</taxon>
        <taxon>Bacillota</taxon>
        <taxon>Bacilli</taxon>
        <taxon>Bacillales</taxon>
        <taxon>Bacillaceae</taxon>
        <taxon>Bacillus</taxon>
        <taxon>Bacillus cereus group</taxon>
    </lineage>
</organism>
<dbReference type="EMBL" id="NVOR01000074">
    <property type="protein sequence ID" value="PED81180.1"/>
    <property type="molecule type" value="Genomic_DNA"/>
</dbReference>
<evidence type="ECO:0000313" key="1">
    <source>
        <dbReference type="EMBL" id="PED81180.1"/>
    </source>
</evidence>
<dbReference type="Proteomes" id="UP000221020">
    <property type="component" value="Unassembled WGS sequence"/>
</dbReference>
<protein>
    <submittedName>
        <fullName evidence="1">Uncharacterized protein</fullName>
    </submittedName>
</protein>
<gene>
    <name evidence="1" type="ORF">CON65_18630</name>
</gene>
<dbReference type="RefSeq" id="WP_097894973.1">
    <property type="nucleotide sequence ID" value="NZ_NVOR01000074.1"/>
</dbReference>
<dbReference type="AlphaFoldDB" id="A0AA91V9R8"/>
<evidence type="ECO:0000313" key="2">
    <source>
        <dbReference type="Proteomes" id="UP000221020"/>
    </source>
</evidence>
<name>A0AA91V9R8_9BACI</name>